<evidence type="ECO:0000256" key="11">
    <source>
        <dbReference type="ARBA" id="ARBA00039976"/>
    </source>
</evidence>
<dbReference type="InterPro" id="IPR011006">
    <property type="entry name" value="CheY-like_superfamily"/>
</dbReference>
<feature type="DNA-binding region" description="OmpR/PhoB-type" evidence="13">
    <location>
        <begin position="126"/>
        <end position="224"/>
    </location>
</feature>
<evidence type="ECO:0000256" key="10">
    <source>
        <dbReference type="ARBA" id="ARBA00037471"/>
    </source>
</evidence>
<comment type="function">
    <text evidence="10">Member of the two-component regulatory system HssS/HssR involved in intracellular heme homeostasis and tempering of staphylococcal virulence. Phosphorylated HssR binds to a direct repeat sequence within hrtAB promoter and activates the expression of hrtAB, an efflux pump, in response to extracellular heme, hemin, hemoglobin or blood.</text>
</comment>
<accession>A0ABW6JWK5</accession>
<dbReference type="CDD" id="cd17574">
    <property type="entry name" value="REC_OmpR"/>
    <property type="match status" value="1"/>
</dbReference>
<dbReference type="Gene3D" id="1.10.10.10">
    <property type="entry name" value="Winged helix-like DNA-binding domain superfamily/Winged helix DNA-binding domain"/>
    <property type="match status" value="1"/>
</dbReference>
<evidence type="ECO:0000256" key="4">
    <source>
        <dbReference type="ARBA" id="ARBA00023012"/>
    </source>
</evidence>
<keyword evidence="2" id="KW-0963">Cytoplasm</keyword>
<evidence type="ECO:0000256" key="1">
    <source>
        <dbReference type="ARBA" id="ARBA00004496"/>
    </source>
</evidence>
<name>A0ABW6JWK5_9BACI</name>
<dbReference type="InterPro" id="IPR001867">
    <property type="entry name" value="OmpR/PhoB-type_DNA-bd"/>
</dbReference>
<evidence type="ECO:0000256" key="8">
    <source>
        <dbReference type="ARBA" id="ARBA00023159"/>
    </source>
</evidence>
<evidence type="ECO:0000256" key="7">
    <source>
        <dbReference type="ARBA" id="ARBA00023125"/>
    </source>
</evidence>
<dbReference type="PANTHER" id="PTHR48111">
    <property type="entry name" value="REGULATOR OF RPOS"/>
    <property type="match status" value="1"/>
</dbReference>
<dbReference type="Proteomes" id="UP001601058">
    <property type="component" value="Unassembled WGS sequence"/>
</dbReference>
<evidence type="ECO:0000256" key="13">
    <source>
        <dbReference type="PROSITE-ProRule" id="PRU01091"/>
    </source>
</evidence>
<evidence type="ECO:0000256" key="12">
    <source>
        <dbReference type="PROSITE-ProRule" id="PRU00169"/>
    </source>
</evidence>
<dbReference type="InterPro" id="IPR001789">
    <property type="entry name" value="Sig_transdc_resp-reg_receiver"/>
</dbReference>
<comment type="subcellular location">
    <subcellularLocation>
        <location evidence="1">Cytoplasm</location>
    </subcellularLocation>
</comment>
<evidence type="ECO:0000313" key="17">
    <source>
        <dbReference type="Proteomes" id="UP001601058"/>
    </source>
</evidence>
<dbReference type="SMART" id="SM00448">
    <property type="entry name" value="REC"/>
    <property type="match status" value="1"/>
</dbReference>
<feature type="domain" description="OmpR/PhoB-type" evidence="15">
    <location>
        <begin position="126"/>
        <end position="224"/>
    </location>
</feature>
<dbReference type="Pfam" id="PF00486">
    <property type="entry name" value="Trans_reg_C"/>
    <property type="match status" value="1"/>
</dbReference>
<dbReference type="Pfam" id="PF00072">
    <property type="entry name" value="Response_reg"/>
    <property type="match status" value="1"/>
</dbReference>
<keyword evidence="3 12" id="KW-0597">Phosphoprotein</keyword>
<evidence type="ECO:0000259" key="14">
    <source>
        <dbReference type="PROSITE" id="PS50110"/>
    </source>
</evidence>
<keyword evidence="17" id="KW-1185">Reference proteome</keyword>
<gene>
    <name evidence="16" type="ORF">ACFYKT_05780</name>
</gene>
<evidence type="ECO:0000256" key="3">
    <source>
        <dbReference type="ARBA" id="ARBA00022553"/>
    </source>
</evidence>
<keyword evidence="4" id="KW-0902">Two-component regulatory system</keyword>
<feature type="domain" description="Response regulatory" evidence="14">
    <location>
        <begin position="5"/>
        <end position="118"/>
    </location>
</feature>
<reference evidence="16 17" key="1">
    <citation type="submission" date="2024-08" db="EMBL/GenBank/DDBJ databases">
        <title>Two novel Cytobacillus novel species.</title>
        <authorList>
            <person name="Liu G."/>
        </authorList>
    </citation>
    <scope>NUCLEOTIDE SEQUENCE [LARGE SCALE GENOMIC DNA]</scope>
    <source>
        <strain evidence="16 17">FJAT-53684</strain>
    </source>
</reference>
<dbReference type="PANTHER" id="PTHR48111:SF49">
    <property type="entry name" value="HEME RESPONSE REGULATOR HSSR"/>
    <property type="match status" value="1"/>
</dbReference>
<comment type="caution">
    <text evidence="16">The sequence shown here is derived from an EMBL/GenBank/DDBJ whole genome shotgun (WGS) entry which is preliminary data.</text>
</comment>
<keyword evidence="7 13" id="KW-0238">DNA-binding</keyword>
<keyword evidence="5" id="KW-0805">Transcription regulation</keyword>
<evidence type="ECO:0000256" key="6">
    <source>
        <dbReference type="ARBA" id="ARBA00023026"/>
    </source>
</evidence>
<keyword evidence="6" id="KW-0843">Virulence</keyword>
<dbReference type="CDD" id="cd00383">
    <property type="entry name" value="trans_reg_C"/>
    <property type="match status" value="1"/>
</dbReference>
<evidence type="ECO:0000259" key="15">
    <source>
        <dbReference type="PROSITE" id="PS51755"/>
    </source>
</evidence>
<protein>
    <recommendedName>
        <fullName evidence="11">Heme response regulator HssR</fullName>
    </recommendedName>
</protein>
<proteinExistence type="predicted"/>
<evidence type="ECO:0000256" key="9">
    <source>
        <dbReference type="ARBA" id="ARBA00023163"/>
    </source>
</evidence>
<dbReference type="SUPFAM" id="SSF52172">
    <property type="entry name" value="CheY-like"/>
    <property type="match status" value="1"/>
</dbReference>
<dbReference type="PROSITE" id="PS51755">
    <property type="entry name" value="OMPR_PHOB"/>
    <property type="match status" value="1"/>
</dbReference>
<organism evidence="16 17">
    <name type="scientific">Cytobacillus mangrovibacter</name>
    <dbReference type="NCBI Taxonomy" id="3299024"/>
    <lineage>
        <taxon>Bacteria</taxon>
        <taxon>Bacillati</taxon>
        <taxon>Bacillota</taxon>
        <taxon>Bacilli</taxon>
        <taxon>Bacillales</taxon>
        <taxon>Bacillaceae</taxon>
        <taxon>Cytobacillus</taxon>
    </lineage>
</organism>
<dbReference type="PROSITE" id="PS50110">
    <property type="entry name" value="RESPONSE_REGULATORY"/>
    <property type="match status" value="1"/>
</dbReference>
<dbReference type="RefSeq" id="WP_389216732.1">
    <property type="nucleotide sequence ID" value="NZ_JBIACJ010000002.1"/>
</dbReference>
<dbReference type="SMART" id="SM00862">
    <property type="entry name" value="Trans_reg_C"/>
    <property type="match status" value="1"/>
</dbReference>
<keyword evidence="8" id="KW-0010">Activator</keyword>
<keyword evidence="9" id="KW-0804">Transcription</keyword>
<dbReference type="InterPro" id="IPR039420">
    <property type="entry name" value="WalR-like"/>
</dbReference>
<evidence type="ECO:0000256" key="2">
    <source>
        <dbReference type="ARBA" id="ARBA00022490"/>
    </source>
</evidence>
<evidence type="ECO:0000256" key="5">
    <source>
        <dbReference type="ARBA" id="ARBA00023015"/>
    </source>
</evidence>
<evidence type="ECO:0000313" key="16">
    <source>
        <dbReference type="EMBL" id="MFE8695874.1"/>
    </source>
</evidence>
<dbReference type="InterPro" id="IPR036388">
    <property type="entry name" value="WH-like_DNA-bd_sf"/>
</dbReference>
<dbReference type="Gene3D" id="3.40.50.2300">
    <property type="match status" value="1"/>
</dbReference>
<sequence length="226" mass="26263">MKMQTVLVTDDDQYVRYLVKELLMREGFKVIEASNGKEALDLLEIHSCVLAVVDIMMPYMDGYTLTEEIRKSYDIPVVLLTAKSQIEDKEKGYLSGTDDYLVKPFEPKELLFRVNALLRRYGRLTESNIKIGSMLINKKSYEVEWNGKTYILPLKEFELLSYLASRPNHVFSRGQLIEQVWGMDYEGDERTVDVHIKRLRERFSEAANDFAIKTIRGIGYSLEVQK</sequence>
<dbReference type="EMBL" id="JBIACJ010000002">
    <property type="protein sequence ID" value="MFE8695874.1"/>
    <property type="molecule type" value="Genomic_DNA"/>
</dbReference>
<feature type="modified residue" description="4-aspartylphosphate" evidence="12">
    <location>
        <position position="54"/>
    </location>
</feature>